<dbReference type="Pfam" id="PF00097">
    <property type="entry name" value="zf-C3HC4"/>
    <property type="match status" value="1"/>
</dbReference>
<proteinExistence type="predicted"/>
<keyword evidence="2" id="KW-0862">Zinc</keyword>
<evidence type="ECO:0000313" key="5">
    <source>
        <dbReference type="Proteomes" id="UP000689195"/>
    </source>
</evidence>
<evidence type="ECO:0000256" key="2">
    <source>
        <dbReference type="PROSITE-ProRule" id="PRU00175"/>
    </source>
</evidence>
<reference evidence="4" key="1">
    <citation type="submission" date="2021-01" db="EMBL/GenBank/DDBJ databases">
        <authorList>
            <consortium name="Genoscope - CEA"/>
            <person name="William W."/>
        </authorList>
    </citation>
    <scope>NUCLEOTIDE SEQUENCE</scope>
</reference>
<evidence type="ECO:0000256" key="1">
    <source>
        <dbReference type="ARBA" id="ARBA00022723"/>
    </source>
</evidence>
<dbReference type="PANTHER" id="PTHR46016:SF1">
    <property type="entry name" value="RING-TYPE DOMAIN-CONTAINING PROTEIN"/>
    <property type="match status" value="1"/>
</dbReference>
<dbReference type="PANTHER" id="PTHR46016">
    <property type="entry name" value="ZINC FINGER, RING/FYVE/PHD-TYPE"/>
    <property type="match status" value="1"/>
</dbReference>
<evidence type="ECO:0000259" key="3">
    <source>
        <dbReference type="PROSITE" id="PS50089"/>
    </source>
</evidence>
<dbReference type="InterPro" id="IPR018957">
    <property type="entry name" value="Znf_C3HC4_RING-type"/>
</dbReference>
<dbReference type="PROSITE" id="PS50089">
    <property type="entry name" value="ZF_RING_2"/>
    <property type="match status" value="1"/>
</dbReference>
<sequence>MNSSTMLRDLIVDPTNIDQNLLCLICQELVIDPKECSQCQNLFCSDCITSWLQKKKTCPYNCSNEIQLKNPHRIVKNSISQIEVKCLNKGCDKQMQIQSLDSHLLQCDYVETKCPFPECDFKDSLKQIKIHQLNCEHRTKNCEKCEATYKINQEHDCLIHLLKKLKLQEENQFAYQKKTDQIIMDLVERLNQLENLQKGSNKPKCYQGHVLNWIYPKKGIQCEQCKQANDNVRYICEPCRIGYCQRCKQPEFKGNVCPSNHVLQFSQKPGFGLRCDFCRLNICSKGDSVYSDRTCDFDICNTCFQKLKVMK</sequence>
<keyword evidence="1" id="KW-0479">Metal-binding</keyword>
<dbReference type="AlphaFoldDB" id="A0A8S1TNH7"/>
<accession>A0A8S1TNH7</accession>
<dbReference type="GO" id="GO:0006511">
    <property type="term" value="P:ubiquitin-dependent protein catabolic process"/>
    <property type="evidence" value="ECO:0007669"/>
    <property type="project" value="TreeGrafter"/>
</dbReference>
<name>A0A8S1TNH7_9CILI</name>
<gene>
    <name evidence="4" type="ORF">PPENT_87.1.T0270172</name>
</gene>
<keyword evidence="5" id="KW-1185">Reference proteome</keyword>
<feature type="domain" description="RING-type" evidence="3">
    <location>
        <begin position="23"/>
        <end position="59"/>
    </location>
</feature>
<dbReference type="GO" id="GO:0000209">
    <property type="term" value="P:protein polyubiquitination"/>
    <property type="evidence" value="ECO:0007669"/>
    <property type="project" value="TreeGrafter"/>
</dbReference>
<dbReference type="Proteomes" id="UP000689195">
    <property type="component" value="Unassembled WGS sequence"/>
</dbReference>
<keyword evidence="2" id="KW-0863">Zinc-finger</keyword>
<dbReference type="GO" id="GO:0008270">
    <property type="term" value="F:zinc ion binding"/>
    <property type="evidence" value="ECO:0007669"/>
    <property type="project" value="UniProtKB-KW"/>
</dbReference>
<dbReference type="GO" id="GO:0061630">
    <property type="term" value="F:ubiquitin protein ligase activity"/>
    <property type="evidence" value="ECO:0007669"/>
    <property type="project" value="TreeGrafter"/>
</dbReference>
<organism evidence="4 5">
    <name type="scientific">Paramecium pentaurelia</name>
    <dbReference type="NCBI Taxonomy" id="43138"/>
    <lineage>
        <taxon>Eukaryota</taxon>
        <taxon>Sar</taxon>
        <taxon>Alveolata</taxon>
        <taxon>Ciliophora</taxon>
        <taxon>Intramacronucleata</taxon>
        <taxon>Oligohymenophorea</taxon>
        <taxon>Peniculida</taxon>
        <taxon>Parameciidae</taxon>
        <taxon>Paramecium</taxon>
    </lineage>
</organism>
<comment type="caution">
    <text evidence="4">The sequence shown here is derived from an EMBL/GenBank/DDBJ whole genome shotgun (WGS) entry which is preliminary data.</text>
</comment>
<dbReference type="EMBL" id="CAJJDO010000027">
    <property type="protein sequence ID" value="CAD8155551.1"/>
    <property type="molecule type" value="Genomic_DNA"/>
</dbReference>
<dbReference type="InterPro" id="IPR051438">
    <property type="entry name" value="RNF_E3_ubiq-protein_ligase"/>
</dbReference>
<dbReference type="InterPro" id="IPR001841">
    <property type="entry name" value="Znf_RING"/>
</dbReference>
<dbReference type="OrthoDB" id="295927at2759"/>
<protein>
    <recommendedName>
        <fullName evidence="3">RING-type domain-containing protein</fullName>
    </recommendedName>
</protein>
<evidence type="ECO:0000313" key="4">
    <source>
        <dbReference type="EMBL" id="CAD8155551.1"/>
    </source>
</evidence>